<keyword evidence="4" id="KW-1185">Reference proteome</keyword>
<reference evidence="3 4" key="1">
    <citation type="submission" date="2012-08" db="EMBL/GenBank/DDBJ databases">
        <title>Whole genome shotgun sequence of Austwickia chelonae NBRC 105200.</title>
        <authorList>
            <person name="Yoshida I."/>
            <person name="Hosoyama A."/>
            <person name="Tsuchikane K."/>
            <person name="Katsumata H."/>
            <person name="Ando Y."/>
            <person name="Ohji S."/>
            <person name="Hamada M."/>
            <person name="Tamura T."/>
            <person name="Yamazoe A."/>
            <person name="Yamazaki S."/>
            <person name="Fujita N."/>
        </authorList>
    </citation>
    <scope>NUCLEOTIDE SEQUENCE [LARGE SCALE GENOMIC DNA]</scope>
    <source>
        <strain evidence="3 4">NBRC 105200</strain>
    </source>
</reference>
<evidence type="ECO:0000259" key="2">
    <source>
        <dbReference type="Pfam" id="PF09339"/>
    </source>
</evidence>
<accession>K6WAD5</accession>
<dbReference type="eggNOG" id="COG2345">
    <property type="taxonomic scope" value="Bacteria"/>
</dbReference>
<evidence type="ECO:0000256" key="1">
    <source>
        <dbReference type="SAM" id="MobiDB-lite"/>
    </source>
</evidence>
<dbReference type="STRING" id="100225.SAMN05421595_0013"/>
<dbReference type="EMBL" id="BAGZ01000017">
    <property type="protein sequence ID" value="GAB78802.1"/>
    <property type="molecule type" value="Genomic_DNA"/>
</dbReference>
<dbReference type="Gene3D" id="1.10.10.10">
    <property type="entry name" value="Winged helix-like DNA-binding domain superfamily/Winged helix DNA-binding domain"/>
    <property type="match status" value="1"/>
</dbReference>
<sequence length="249" mass="26351">MLRALRTHQGRPATDDHPHPTPATAAHLARILGLHTNGVRRHLDTLVEEGLVAASPLDTGRRGRPSLGYTLTTQGDAALAGAQAPVSAAYLAMAGSFAHYVSTKAELPEREADLIGRHWGSTLARQAPRSRGDVESRLIDLLDDLGFSPRRRGPSEIELHTCPLLTTAQEYPEVLCQVHLGLVRGASAAYGGPGEGGDLQPFAEPGACLLRLPGTDAPESCPGPDRPGAGTPSGQDRRPAQSEPKRSRV</sequence>
<feature type="compositionally biased region" description="Basic and acidic residues" evidence="1">
    <location>
        <begin position="235"/>
        <end position="249"/>
    </location>
</feature>
<feature type="domain" description="HTH iclR-type" evidence="2">
    <location>
        <begin position="19"/>
        <end position="53"/>
    </location>
</feature>
<dbReference type="Proteomes" id="UP000008495">
    <property type="component" value="Unassembled WGS sequence"/>
</dbReference>
<evidence type="ECO:0000313" key="4">
    <source>
        <dbReference type="Proteomes" id="UP000008495"/>
    </source>
</evidence>
<dbReference type="SUPFAM" id="SSF46785">
    <property type="entry name" value="Winged helix' DNA-binding domain"/>
    <property type="match status" value="1"/>
</dbReference>
<protein>
    <recommendedName>
        <fullName evidence="2">HTH iclR-type domain-containing protein</fullName>
    </recommendedName>
</protein>
<proteinExistence type="predicted"/>
<dbReference type="AlphaFoldDB" id="K6WAD5"/>
<dbReference type="InterPro" id="IPR036390">
    <property type="entry name" value="WH_DNA-bd_sf"/>
</dbReference>
<feature type="region of interest" description="Disordered" evidence="1">
    <location>
        <begin position="1"/>
        <end position="22"/>
    </location>
</feature>
<evidence type="ECO:0000313" key="3">
    <source>
        <dbReference type="EMBL" id="GAB78802.1"/>
    </source>
</evidence>
<dbReference type="InterPro" id="IPR005471">
    <property type="entry name" value="Tscrpt_reg_IclR_N"/>
</dbReference>
<name>K6WAD5_9MICO</name>
<feature type="region of interest" description="Disordered" evidence="1">
    <location>
        <begin position="196"/>
        <end position="249"/>
    </location>
</feature>
<dbReference type="InterPro" id="IPR036388">
    <property type="entry name" value="WH-like_DNA-bd_sf"/>
</dbReference>
<dbReference type="Pfam" id="PF09339">
    <property type="entry name" value="HTH_IclR"/>
    <property type="match status" value="1"/>
</dbReference>
<gene>
    <name evidence="3" type="ORF">AUCHE_17_00120</name>
</gene>
<organism evidence="3 4">
    <name type="scientific">Austwickia chelonae NBRC 105200</name>
    <dbReference type="NCBI Taxonomy" id="1184607"/>
    <lineage>
        <taxon>Bacteria</taxon>
        <taxon>Bacillati</taxon>
        <taxon>Actinomycetota</taxon>
        <taxon>Actinomycetes</taxon>
        <taxon>Micrococcales</taxon>
        <taxon>Dermatophilaceae</taxon>
        <taxon>Austwickia</taxon>
    </lineage>
</organism>
<comment type="caution">
    <text evidence="3">The sequence shown here is derived from an EMBL/GenBank/DDBJ whole genome shotgun (WGS) entry which is preliminary data.</text>
</comment>